<evidence type="ECO:0000256" key="2">
    <source>
        <dbReference type="ARBA" id="ARBA00022741"/>
    </source>
</evidence>
<reference evidence="9" key="1">
    <citation type="submission" date="2022-12" db="EMBL/GenBank/DDBJ databases">
        <authorList>
            <person name="Petersen C."/>
        </authorList>
    </citation>
    <scope>NUCLEOTIDE SEQUENCE</scope>
    <source>
        <strain evidence="9">IBT 29677</strain>
    </source>
</reference>
<evidence type="ECO:0000259" key="8">
    <source>
        <dbReference type="PROSITE" id="PS50979"/>
    </source>
</evidence>
<dbReference type="SUPFAM" id="SSF52440">
    <property type="entry name" value="PreATP-grasp domain"/>
    <property type="match status" value="1"/>
</dbReference>
<dbReference type="SUPFAM" id="SSF51230">
    <property type="entry name" value="Single hybrid motif"/>
    <property type="match status" value="1"/>
</dbReference>
<dbReference type="InterPro" id="IPR050856">
    <property type="entry name" value="Biotin_carboxylase_complex"/>
</dbReference>
<dbReference type="InterPro" id="IPR011761">
    <property type="entry name" value="ATP-grasp"/>
</dbReference>
<dbReference type="SMART" id="SM00796">
    <property type="entry name" value="AHS1"/>
    <property type="match status" value="1"/>
</dbReference>
<dbReference type="CDD" id="cd06850">
    <property type="entry name" value="biotinyl_domain"/>
    <property type="match status" value="1"/>
</dbReference>
<evidence type="ECO:0000259" key="7">
    <source>
        <dbReference type="PROSITE" id="PS50975"/>
    </source>
</evidence>
<dbReference type="SMART" id="SM00797">
    <property type="entry name" value="AHS2"/>
    <property type="match status" value="1"/>
</dbReference>
<dbReference type="GO" id="GO:0016787">
    <property type="term" value="F:hydrolase activity"/>
    <property type="evidence" value="ECO:0007669"/>
    <property type="project" value="UniProtKB-KW"/>
</dbReference>
<dbReference type="SUPFAM" id="SSF56059">
    <property type="entry name" value="Glutathione synthetase ATP-binding domain-like"/>
    <property type="match status" value="1"/>
</dbReference>
<dbReference type="InterPro" id="IPR003833">
    <property type="entry name" value="CT_C_D"/>
</dbReference>
<dbReference type="GO" id="GO:0046872">
    <property type="term" value="F:metal ion binding"/>
    <property type="evidence" value="ECO:0007669"/>
    <property type="project" value="InterPro"/>
</dbReference>
<evidence type="ECO:0000256" key="6">
    <source>
        <dbReference type="PROSITE-ProRule" id="PRU00409"/>
    </source>
</evidence>
<feature type="domain" description="ATP-grasp" evidence="7">
    <location>
        <begin position="121"/>
        <end position="321"/>
    </location>
</feature>
<gene>
    <name evidence="9" type="ORF">N7509_004156</name>
</gene>
<dbReference type="InterPro" id="IPR011054">
    <property type="entry name" value="Rudment_hybrid_motif"/>
</dbReference>
<dbReference type="Pfam" id="PF02626">
    <property type="entry name" value="CT_A_B"/>
    <property type="match status" value="1"/>
</dbReference>
<dbReference type="Gene3D" id="2.40.100.10">
    <property type="entry name" value="Cyclophilin-like"/>
    <property type="match status" value="2"/>
</dbReference>
<reference evidence="9" key="2">
    <citation type="journal article" date="2023" name="IMA Fungus">
        <title>Comparative genomic study of the Penicillium genus elucidates a diverse pangenome and 15 lateral gene transfer events.</title>
        <authorList>
            <person name="Petersen C."/>
            <person name="Sorensen T."/>
            <person name="Nielsen M.R."/>
            <person name="Sondergaard T.E."/>
            <person name="Sorensen J.L."/>
            <person name="Fitzpatrick D.A."/>
            <person name="Frisvad J.C."/>
            <person name="Nielsen K.L."/>
        </authorList>
    </citation>
    <scope>NUCLEOTIDE SEQUENCE</scope>
    <source>
        <strain evidence="9">IBT 29677</strain>
    </source>
</reference>
<proteinExistence type="predicted"/>
<keyword evidence="2 6" id="KW-0547">Nucleotide-binding</keyword>
<sequence>MEKLKTLLIANRGEIAVRIAKTAKELGVRTIAIYTSADATSQHLRAADEAVLLPGDDSTAYIDGDAIIEIAHSYNVDAIIPGYGFLSENVEFAQAVANAGMVFVGPRSEAIESFGLKHRARDIAVAAGVPIVPGTKGLLVTEQEAVDAANKLGYPVMLKATGGGGGMGLTICKSVEEVRESLMQVRSRGETLFKNAGVFMERYYPESHHIEVQVFGNGLGDAIHIGERECSVQRRHQKVVEECPSPFVERHPGLREKLTSAAVSLTTSIRYGSAGTVEYLVDDVSGDFFFLEMNTRLQVEHGITELCYGLDIVKLMLQQADRELCGLGGLEKSYIKALQPKKPSGCAIEVRVYAENPARNYAPSPGLLQHVEWKESSGTRIDTWVATGTRISTYYDPMIAKLMVHDTNRTAAIEKLGDVLSNSTLCGPPTNLEFLHAIIDSSKFRSGHTLTNFLTDFEFTPAAIDVISPGVYTTVQDYPGRPTTGRGIPQAGPMDPLAFQVANILAGNPVGTEGLEITLKGPELRFLAPAMVSVCGAPMGITIDGADVAMWTRLYIKSGQTLSIGKLNGSGGCRAYLAVRGGFPGISPYFGSKSTSPLLSIGGYQGRALAPGDMLAISKLDLFEEESEVSLPIHLRPNYPPHWDIDSMVGPYDEGYIVSEDVEMIYNTVWDVSHNATRGGIRLVGPAPRWAREDGGEGGQHPSNVIEYGYPNGTLNWTGDSPCIFPVDAPDLGGFISSTTIVNASLWRMGQLKSGDTIQYRRVSLKDALQAREKLERFLESVSGLVAGQCDVSTIEPISNSELPESTMSGNWGKALIHSTVLGESGISMSFRQGGDDFLLVEFGDGKFNLNHRCRVTALNEAFKNSQESDESVKQAVYKTTGCCNFGDLSSSHVPSRKFRLPICFESPAQQEAIQRYMETQRPHAPFLPSNMDFVANINGITHDELVDIFLSVEFMAICVGFFCGDTICLPIDPRYRLKCPKQNPSRVYTPEGSVSWGGSCMNIYPVDAPGGYQMTGQTIPCFNQLGVKPDFSPSQPGLFRDFDQITFYRVEKDELESEMARFRSGNYKFQYEDVIFDMSAHNRLLDQTREETAAFKSRQSKAEVKMLALEKESMDKWIEERAKNNVPANEIELLREDPEVLTLYAPLDANVWKVNAEDGTIVSSNQAVAILEAMKMEVAVSYNGDKKDGLDQSFRIEKMLVQPGDTVKAGDSLAFLKNV</sequence>
<dbReference type="GO" id="GO:0016874">
    <property type="term" value="F:ligase activity"/>
    <property type="evidence" value="ECO:0007669"/>
    <property type="project" value="UniProtKB-KW"/>
</dbReference>
<organism evidence="9 10">
    <name type="scientific">Penicillium cosmopolitanum</name>
    <dbReference type="NCBI Taxonomy" id="1131564"/>
    <lineage>
        <taxon>Eukaryota</taxon>
        <taxon>Fungi</taxon>
        <taxon>Dikarya</taxon>
        <taxon>Ascomycota</taxon>
        <taxon>Pezizomycotina</taxon>
        <taxon>Eurotiomycetes</taxon>
        <taxon>Eurotiomycetidae</taxon>
        <taxon>Eurotiales</taxon>
        <taxon>Aspergillaceae</taxon>
        <taxon>Penicillium</taxon>
    </lineage>
</organism>
<dbReference type="Pfam" id="PF00289">
    <property type="entry name" value="Biotin_carb_N"/>
    <property type="match status" value="1"/>
</dbReference>
<feature type="domain" description="Biotin carboxylation" evidence="8">
    <location>
        <begin position="3"/>
        <end position="459"/>
    </location>
</feature>
<dbReference type="Gene3D" id="3.30.1360.40">
    <property type="match status" value="1"/>
</dbReference>
<dbReference type="PROSITE" id="PS00866">
    <property type="entry name" value="CPSASE_1"/>
    <property type="match status" value="1"/>
</dbReference>
<dbReference type="InterPro" id="IPR011764">
    <property type="entry name" value="Biotin_carboxylation_dom"/>
</dbReference>
<evidence type="ECO:0000256" key="1">
    <source>
        <dbReference type="ARBA" id="ARBA00022598"/>
    </source>
</evidence>
<dbReference type="InterPro" id="IPR029000">
    <property type="entry name" value="Cyclophilin-like_dom_sf"/>
</dbReference>
<evidence type="ECO:0000256" key="5">
    <source>
        <dbReference type="ARBA" id="ARBA00023267"/>
    </source>
</evidence>
<dbReference type="OrthoDB" id="196847at2759"/>
<keyword evidence="3 9" id="KW-0378">Hydrolase</keyword>
<dbReference type="EMBL" id="JAPZBU010000005">
    <property type="protein sequence ID" value="KAJ5404285.1"/>
    <property type="molecule type" value="Genomic_DNA"/>
</dbReference>
<evidence type="ECO:0000256" key="4">
    <source>
        <dbReference type="ARBA" id="ARBA00022840"/>
    </source>
</evidence>
<dbReference type="SUPFAM" id="SSF51246">
    <property type="entry name" value="Rudiment single hybrid motif"/>
    <property type="match status" value="1"/>
</dbReference>
<evidence type="ECO:0000313" key="10">
    <source>
        <dbReference type="Proteomes" id="UP001147747"/>
    </source>
</evidence>
<protein>
    <submittedName>
        <fullName evidence="9">Allophanate hydrolase subunit 2</fullName>
    </submittedName>
</protein>
<dbReference type="PROSITE" id="PS50979">
    <property type="entry name" value="BC"/>
    <property type="match status" value="1"/>
</dbReference>
<dbReference type="PROSITE" id="PS50975">
    <property type="entry name" value="ATP_GRASP"/>
    <property type="match status" value="1"/>
</dbReference>
<evidence type="ECO:0000256" key="3">
    <source>
        <dbReference type="ARBA" id="ARBA00022801"/>
    </source>
</evidence>
<dbReference type="PANTHER" id="PTHR18866">
    <property type="entry name" value="CARBOXYLASE:PYRUVATE/ACETYL-COA/PROPIONYL-COA CARBOXYLASE"/>
    <property type="match status" value="1"/>
</dbReference>
<dbReference type="InterPro" id="IPR016185">
    <property type="entry name" value="PreATP-grasp_dom_sf"/>
</dbReference>
<dbReference type="Gene3D" id="2.40.50.100">
    <property type="match status" value="1"/>
</dbReference>
<dbReference type="GeneID" id="81367773"/>
<keyword evidence="5" id="KW-0092">Biotin</keyword>
<dbReference type="InterPro" id="IPR003778">
    <property type="entry name" value="CT_A_B"/>
</dbReference>
<keyword evidence="4 6" id="KW-0067">ATP-binding</keyword>
<comment type="caution">
    <text evidence="9">The sequence shown here is derived from an EMBL/GenBank/DDBJ whole genome shotgun (WGS) entry which is preliminary data.</text>
</comment>
<dbReference type="Proteomes" id="UP001147747">
    <property type="component" value="Unassembled WGS sequence"/>
</dbReference>
<dbReference type="RefSeq" id="XP_056491527.1">
    <property type="nucleotide sequence ID" value="XM_056628793.1"/>
</dbReference>
<dbReference type="GO" id="GO:0005524">
    <property type="term" value="F:ATP binding"/>
    <property type="evidence" value="ECO:0007669"/>
    <property type="project" value="UniProtKB-UniRule"/>
</dbReference>
<dbReference type="InterPro" id="IPR005481">
    <property type="entry name" value="BC-like_N"/>
</dbReference>
<dbReference type="InterPro" id="IPR011053">
    <property type="entry name" value="Single_hybrid_motif"/>
</dbReference>
<dbReference type="SUPFAM" id="SSF50891">
    <property type="entry name" value="Cyclophilin-like"/>
    <property type="match status" value="2"/>
</dbReference>
<keyword evidence="10" id="KW-1185">Reference proteome</keyword>
<dbReference type="SMART" id="SM00878">
    <property type="entry name" value="Biotin_carb_C"/>
    <property type="match status" value="1"/>
</dbReference>
<name>A0A9W9W6E8_9EURO</name>
<dbReference type="AlphaFoldDB" id="A0A9W9W6E8"/>
<dbReference type="PROSITE" id="PS00867">
    <property type="entry name" value="CPSASE_2"/>
    <property type="match status" value="1"/>
</dbReference>
<dbReference type="Pfam" id="PF02682">
    <property type="entry name" value="CT_C_D"/>
    <property type="match status" value="1"/>
</dbReference>
<dbReference type="Pfam" id="PF02785">
    <property type="entry name" value="Biotin_carb_C"/>
    <property type="match status" value="1"/>
</dbReference>
<accession>A0A9W9W6E8</accession>
<dbReference type="PANTHER" id="PTHR18866:SF128">
    <property type="entry name" value="UREA AMIDOLYASE"/>
    <property type="match status" value="1"/>
</dbReference>
<dbReference type="InterPro" id="IPR005479">
    <property type="entry name" value="CPAse_ATP-bd"/>
</dbReference>
<dbReference type="Gene3D" id="3.30.470.20">
    <property type="entry name" value="ATP-grasp fold, B domain"/>
    <property type="match status" value="1"/>
</dbReference>
<dbReference type="Pfam" id="PF02786">
    <property type="entry name" value="CPSase_L_D2"/>
    <property type="match status" value="1"/>
</dbReference>
<keyword evidence="1" id="KW-0436">Ligase</keyword>
<evidence type="ECO:0000313" key="9">
    <source>
        <dbReference type="EMBL" id="KAJ5404285.1"/>
    </source>
</evidence>
<dbReference type="InterPro" id="IPR005482">
    <property type="entry name" value="Biotin_COase_C"/>
</dbReference>